<dbReference type="EMBL" id="OMOD01000189">
    <property type="protein sequence ID" value="SPF49377.1"/>
    <property type="molecule type" value="Genomic_DNA"/>
</dbReference>
<proteinExistence type="predicted"/>
<dbReference type="Proteomes" id="UP000238701">
    <property type="component" value="Unassembled WGS sequence"/>
</dbReference>
<name>A0A2U3LBS4_9BACT</name>
<reference evidence="2" key="1">
    <citation type="submission" date="2018-02" db="EMBL/GenBank/DDBJ databases">
        <authorList>
            <person name="Hausmann B."/>
        </authorList>
    </citation>
    <scope>NUCLEOTIDE SEQUENCE [LARGE SCALE GENOMIC DNA]</scope>
    <source>
        <strain evidence="2">Peat soil MAG SbA1</strain>
    </source>
</reference>
<protein>
    <submittedName>
        <fullName evidence="1">Uncharacterized protein</fullName>
    </submittedName>
</protein>
<sequence length="96" mass="10890">MMLLKDYPGIAPGAWPPSPGGVYAPHQAFPVDEKVLVTEVFPVVNEFVTFTCEFQGNQHTYDLQTTDAEIAKEFARLLKRHVGKTLEKFGEFRLDY</sequence>
<evidence type="ECO:0000313" key="2">
    <source>
        <dbReference type="Proteomes" id="UP000238701"/>
    </source>
</evidence>
<dbReference type="AlphaFoldDB" id="A0A2U3LBS4"/>
<organism evidence="1 2">
    <name type="scientific">Candidatus Sulfotelmatobacter kueseliae</name>
    <dbReference type="NCBI Taxonomy" id="2042962"/>
    <lineage>
        <taxon>Bacteria</taxon>
        <taxon>Pseudomonadati</taxon>
        <taxon>Acidobacteriota</taxon>
        <taxon>Terriglobia</taxon>
        <taxon>Terriglobales</taxon>
        <taxon>Candidatus Korobacteraceae</taxon>
        <taxon>Candidatus Sulfotelmatobacter</taxon>
    </lineage>
</organism>
<evidence type="ECO:0000313" key="1">
    <source>
        <dbReference type="EMBL" id="SPF49377.1"/>
    </source>
</evidence>
<gene>
    <name evidence="1" type="ORF">SBA1_900010</name>
</gene>
<accession>A0A2U3LBS4</accession>